<dbReference type="Pfam" id="PF21082">
    <property type="entry name" value="MS_channel_3rd"/>
    <property type="match status" value="1"/>
</dbReference>
<reference evidence="11 12" key="1">
    <citation type="journal article" date="2016" name="Int. J. Syst. Evol. Microbiol.">
        <title>Panacibacter ginsenosidivorans gen. nov., sp. nov., with ginsenoside converting activity isolated from soil of a ginseng field.</title>
        <authorList>
            <person name="Siddiqi M.Z."/>
            <person name="Muhammad Shafi S."/>
            <person name="Choi K.D."/>
            <person name="Im W.T."/>
        </authorList>
    </citation>
    <scope>NUCLEOTIDE SEQUENCE [LARGE SCALE GENOMIC DNA]</scope>
    <source>
        <strain evidence="11 12">Gsoil1550</strain>
    </source>
</reference>
<evidence type="ECO:0000256" key="6">
    <source>
        <dbReference type="ARBA" id="ARBA00023136"/>
    </source>
</evidence>
<evidence type="ECO:0000313" key="12">
    <source>
        <dbReference type="Proteomes" id="UP000321533"/>
    </source>
</evidence>
<feature type="transmembrane region" description="Helical" evidence="7">
    <location>
        <begin position="14"/>
        <end position="34"/>
    </location>
</feature>
<dbReference type="SUPFAM" id="SSF82689">
    <property type="entry name" value="Mechanosensitive channel protein MscS (YggB), C-terminal domain"/>
    <property type="match status" value="1"/>
</dbReference>
<dbReference type="Gene3D" id="3.30.70.100">
    <property type="match status" value="1"/>
</dbReference>
<keyword evidence="3" id="KW-1003">Cell membrane</keyword>
<proteinExistence type="inferred from homology"/>
<sequence>MNNLWGHTYLGNDIKTWLIVSGIIIGGFLTTRFFKGTLLKKFKRWSKNTKSSFDDFIVVSFEKYVIPFLYFLIVYAALSYLHMPQVTEQPIHTAMLLICTYFILQIINSALQYFLLSVLKNQDGGETKQKQARGLIIIIKAIVWIMGVVFVLDNLGYNVSTIIAGLGIGGIAIALAAQTILGDLFSYFVILFDRPFEIGDFIIVDDKMGAVEYIGIKTTRLRTLGGEQLVCSNKDLTDSRVHNYKRMEKRRVVFNIGVTYQTTSEKLKAIPVVVKNIISKTNDVLFDRGHFSAFGDSSLNFEFVYFILSSDYALYMDKQQAVNFEIFETFEKMNIDFAYPTSTVFINKEQPVFE</sequence>
<dbReference type="EMBL" id="CP042435">
    <property type="protein sequence ID" value="QEC69741.1"/>
    <property type="molecule type" value="Genomic_DNA"/>
</dbReference>
<keyword evidence="12" id="KW-1185">Reference proteome</keyword>
<feature type="transmembrane region" description="Helical" evidence="7">
    <location>
        <begin position="132"/>
        <end position="151"/>
    </location>
</feature>
<comment type="subcellular location">
    <subcellularLocation>
        <location evidence="1">Cell membrane</location>
        <topology evidence="1">Multi-pass membrane protein</topology>
    </subcellularLocation>
</comment>
<feature type="domain" description="Mechanosensitive ion channel MscS C-terminal" evidence="9">
    <location>
        <begin position="252"/>
        <end position="337"/>
    </location>
</feature>
<dbReference type="GO" id="GO:0005886">
    <property type="term" value="C:plasma membrane"/>
    <property type="evidence" value="ECO:0007669"/>
    <property type="project" value="UniProtKB-SubCell"/>
</dbReference>
<dbReference type="Gene3D" id="1.10.287.1260">
    <property type="match status" value="1"/>
</dbReference>
<evidence type="ECO:0000256" key="1">
    <source>
        <dbReference type="ARBA" id="ARBA00004651"/>
    </source>
</evidence>
<dbReference type="InterPro" id="IPR011014">
    <property type="entry name" value="MscS_channel_TM-2"/>
</dbReference>
<evidence type="ECO:0000259" key="9">
    <source>
        <dbReference type="Pfam" id="PF21082"/>
    </source>
</evidence>
<keyword evidence="5 7" id="KW-1133">Transmembrane helix</keyword>
<dbReference type="Proteomes" id="UP000321533">
    <property type="component" value="Chromosome"/>
</dbReference>
<keyword evidence="6 7" id="KW-0472">Membrane</keyword>
<feature type="domain" description="Mechanosensitive ion channel MscS" evidence="8">
    <location>
        <begin position="179"/>
        <end position="246"/>
    </location>
</feature>
<dbReference type="OrthoDB" id="9809206at2"/>
<evidence type="ECO:0000256" key="5">
    <source>
        <dbReference type="ARBA" id="ARBA00022989"/>
    </source>
</evidence>
<dbReference type="InterPro" id="IPR010920">
    <property type="entry name" value="LSM_dom_sf"/>
</dbReference>
<dbReference type="Pfam" id="PF00924">
    <property type="entry name" value="MS_channel_2nd"/>
    <property type="match status" value="1"/>
</dbReference>
<gene>
    <name evidence="11" type="ORF">FRZ67_21465</name>
</gene>
<evidence type="ECO:0000256" key="2">
    <source>
        <dbReference type="ARBA" id="ARBA00008017"/>
    </source>
</evidence>
<comment type="similarity">
    <text evidence="2">Belongs to the MscS (TC 1.A.23) family.</text>
</comment>
<dbReference type="SUPFAM" id="SSF82861">
    <property type="entry name" value="Mechanosensitive channel protein MscS (YggB), transmembrane region"/>
    <property type="match status" value="1"/>
</dbReference>
<accession>A0A5B8VFD0</accession>
<dbReference type="RefSeq" id="WP_147192617.1">
    <property type="nucleotide sequence ID" value="NZ_CP042435.1"/>
</dbReference>
<dbReference type="PANTHER" id="PTHR30566">
    <property type="entry name" value="YNAI-RELATED MECHANOSENSITIVE ION CHANNEL"/>
    <property type="match status" value="1"/>
</dbReference>
<name>A0A5B8VFD0_9BACT</name>
<dbReference type="Pfam" id="PF21088">
    <property type="entry name" value="MS_channel_1st"/>
    <property type="match status" value="1"/>
</dbReference>
<dbReference type="AlphaFoldDB" id="A0A5B8VFD0"/>
<evidence type="ECO:0000256" key="4">
    <source>
        <dbReference type="ARBA" id="ARBA00022692"/>
    </source>
</evidence>
<dbReference type="InterPro" id="IPR023408">
    <property type="entry name" value="MscS_beta-dom_sf"/>
</dbReference>
<protein>
    <submittedName>
        <fullName evidence="11">Mechanosensitive ion channel family protein</fullName>
    </submittedName>
</protein>
<feature type="transmembrane region" description="Helical" evidence="7">
    <location>
        <begin position="157"/>
        <end position="177"/>
    </location>
</feature>
<keyword evidence="4 7" id="KW-0812">Transmembrane</keyword>
<organism evidence="11 12">
    <name type="scientific">Panacibacter ginsenosidivorans</name>
    <dbReference type="NCBI Taxonomy" id="1813871"/>
    <lineage>
        <taxon>Bacteria</taxon>
        <taxon>Pseudomonadati</taxon>
        <taxon>Bacteroidota</taxon>
        <taxon>Chitinophagia</taxon>
        <taxon>Chitinophagales</taxon>
        <taxon>Chitinophagaceae</taxon>
        <taxon>Panacibacter</taxon>
    </lineage>
</organism>
<dbReference type="InterPro" id="IPR049278">
    <property type="entry name" value="MS_channel_C"/>
</dbReference>
<dbReference type="KEGG" id="pgin:FRZ67_21465"/>
<feature type="transmembrane region" description="Helical" evidence="7">
    <location>
        <begin position="90"/>
        <end position="111"/>
    </location>
</feature>
<dbReference type="GO" id="GO:0008381">
    <property type="term" value="F:mechanosensitive monoatomic ion channel activity"/>
    <property type="evidence" value="ECO:0007669"/>
    <property type="project" value="UniProtKB-ARBA"/>
</dbReference>
<evidence type="ECO:0000256" key="7">
    <source>
        <dbReference type="SAM" id="Phobius"/>
    </source>
</evidence>
<evidence type="ECO:0000256" key="3">
    <source>
        <dbReference type="ARBA" id="ARBA00022475"/>
    </source>
</evidence>
<feature type="domain" description="Mechanosensitive ion channel transmembrane helices 2/3" evidence="10">
    <location>
        <begin position="138"/>
        <end position="178"/>
    </location>
</feature>
<dbReference type="SUPFAM" id="SSF50182">
    <property type="entry name" value="Sm-like ribonucleoproteins"/>
    <property type="match status" value="1"/>
</dbReference>
<dbReference type="InterPro" id="IPR011066">
    <property type="entry name" value="MscS_channel_C_sf"/>
</dbReference>
<evidence type="ECO:0000259" key="8">
    <source>
        <dbReference type="Pfam" id="PF00924"/>
    </source>
</evidence>
<dbReference type="Gene3D" id="2.30.30.60">
    <property type="match status" value="1"/>
</dbReference>
<dbReference type="InterPro" id="IPR006685">
    <property type="entry name" value="MscS_channel_2nd"/>
</dbReference>
<evidence type="ECO:0000313" key="11">
    <source>
        <dbReference type="EMBL" id="QEC69741.1"/>
    </source>
</evidence>
<evidence type="ECO:0000259" key="10">
    <source>
        <dbReference type="Pfam" id="PF21088"/>
    </source>
</evidence>
<dbReference type="InterPro" id="IPR049142">
    <property type="entry name" value="MS_channel_1st"/>
</dbReference>
<feature type="transmembrane region" description="Helical" evidence="7">
    <location>
        <begin position="55"/>
        <end position="78"/>
    </location>
</feature>
<dbReference type="PANTHER" id="PTHR30566:SF25">
    <property type="entry name" value="INNER MEMBRANE PROTEIN"/>
    <property type="match status" value="1"/>
</dbReference>